<feature type="compositionally biased region" description="Polar residues" evidence="1">
    <location>
        <begin position="498"/>
        <end position="512"/>
    </location>
</feature>
<evidence type="ECO:0000256" key="1">
    <source>
        <dbReference type="SAM" id="MobiDB-lite"/>
    </source>
</evidence>
<dbReference type="GO" id="GO:0000289">
    <property type="term" value="P:nuclear-transcribed mRNA poly(A) tail shortening"/>
    <property type="evidence" value="ECO:0007669"/>
    <property type="project" value="UniProtKB-ARBA"/>
</dbReference>
<evidence type="ECO:0000313" key="4">
    <source>
        <dbReference type="EMBL" id="KAF4966937.1"/>
    </source>
</evidence>
<evidence type="ECO:0000259" key="3">
    <source>
        <dbReference type="Pfam" id="PF04153"/>
    </source>
</evidence>
<dbReference type="Proteomes" id="UP000622797">
    <property type="component" value="Unassembled WGS sequence"/>
</dbReference>
<dbReference type="InterPro" id="IPR003495">
    <property type="entry name" value="CobW/HypB/UreG_nucleotide-bd"/>
</dbReference>
<gene>
    <name evidence="4" type="ORF">FSARC_5422</name>
</gene>
<dbReference type="GO" id="GO:0006355">
    <property type="term" value="P:regulation of DNA-templated transcription"/>
    <property type="evidence" value="ECO:0007669"/>
    <property type="project" value="InterPro"/>
</dbReference>
<dbReference type="CDD" id="cd03112">
    <property type="entry name" value="CobW-like"/>
    <property type="match status" value="1"/>
</dbReference>
<dbReference type="PANTHER" id="PTHR13748">
    <property type="entry name" value="COBW-RELATED"/>
    <property type="match status" value="1"/>
</dbReference>
<feature type="compositionally biased region" description="Polar residues" evidence="1">
    <location>
        <begin position="412"/>
        <end position="427"/>
    </location>
</feature>
<feature type="compositionally biased region" description="Low complexity" evidence="1">
    <location>
        <begin position="435"/>
        <end position="448"/>
    </location>
</feature>
<dbReference type="InterPro" id="IPR036627">
    <property type="entry name" value="CobW-likC_sf"/>
</dbReference>
<name>A0A8H4TZM2_9HYPO</name>
<organism evidence="4 5">
    <name type="scientific">Fusarium sarcochroum</name>
    <dbReference type="NCBI Taxonomy" id="1208366"/>
    <lineage>
        <taxon>Eukaryota</taxon>
        <taxon>Fungi</taxon>
        <taxon>Dikarya</taxon>
        <taxon>Ascomycota</taxon>
        <taxon>Pezizomycotina</taxon>
        <taxon>Sordariomycetes</taxon>
        <taxon>Hypocreomycetidae</taxon>
        <taxon>Hypocreales</taxon>
        <taxon>Nectriaceae</taxon>
        <taxon>Fusarium</taxon>
        <taxon>Fusarium lateritium species complex</taxon>
    </lineage>
</organism>
<evidence type="ECO:0000259" key="2">
    <source>
        <dbReference type="Pfam" id="PF02492"/>
    </source>
</evidence>
<proteinExistence type="predicted"/>
<feature type="domain" description="CobW/HypB/UreG nucleotide-binding" evidence="2">
    <location>
        <begin position="28"/>
        <end position="224"/>
    </location>
</feature>
<dbReference type="GO" id="GO:0005737">
    <property type="term" value="C:cytoplasm"/>
    <property type="evidence" value="ECO:0007669"/>
    <property type="project" value="TreeGrafter"/>
</dbReference>
<dbReference type="Pfam" id="PF02492">
    <property type="entry name" value="cobW"/>
    <property type="match status" value="1"/>
</dbReference>
<evidence type="ECO:0000313" key="5">
    <source>
        <dbReference type="Proteomes" id="UP000622797"/>
    </source>
</evidence>
<keyword evidence="5" id="KW-1185">Reference proteome</keyword>
<accession>A0A8H4TZM2</accession>
<dbReference type="Pfam" id="PF04153">
    <property type="entry name" value="NOT2_3_5_C"/>
    <property type="match status" value="1"/>
</dbReference>
<dbReference type="InterPro" id="IPR007282">
    <property type="entry name" value="NOT2/3/5_C"/>
</dbReference>
<dbReference type="OrthoDB" id="258627at2759"/>
<feature type="compositionally biased region" description="Basic and acidic residues" evidence="1">
    <location>
        <begin position="595"/>
        <end position="606"/>
    </location>
</feature>
<comment type="caution">
    <text evidence="4">The sequence shown here is derived from an EMBL/GenBank/DDBJ whole genome shotgun (WGS) entry which is preliminary data.</text>
</comment>
<dbReference type="Gene3D" id="2.30.30.1020">
    <property type="entry name" value="CCR4-NOT complex subunit 2/3/5, C-terminal domain"/>
    <property type="match status" value="1"/>
</dbReference>
<dbReference type="EMBL" id="JABEXW010000261">
    <property type="protein sequence ID" value="KAF4966937.1"/>
    <property type="molecule type" value="Genomic_DNA"/>
</dbReference>
<reference evidence="4" key="1">
    <citation type="journal article" date="2020" name="BMC Genomics">
        <title>Correction to: Identification and distribution of gene clusters required for synthesis of sphingolipid metabolism inhibitors in diverse species of the filamentous fungus Fusarium.</title>
        <authorList>
            <person name="Kim H.S."/>
            <person name="Lohmar J.M."/>
            <person name="Busman M."/>
            <person name="Brown D.W."/>
            <person name="Naumann T.A."/>
            <person name="Divon H.H."/>
            <person name="Lysoe E."/>
            <person name="Uhlig S."/>
            <person name="Proctor R.H."/>
        </authorList>
    </citation>
    <scope>NUCLEOTIDE SEQUENCE</scope>
    <source>
        <strain evidence="4">NRRL 20472</strain>
    </source>
</reference>
<dbReference type="SUPFAM" id="SSF52540">
    <property type="entry name" value="P-loop containing nucleoside triphosphate hydrolases"/>
    <property type="match status" value="1"/>
</dbReference>
<feature type="domain" description="NOT2/NOT3/NOT5 C-terminal" evidence="3">
    <location>
        <begin position="691"/>
        <end position="811"/>
    </location>
</feature>
<dbReference type="GO" id="GO:0030015">
    <property type="term" value="C:CCR4-NOT core complex"/>
    <property type="evidence" value="ECO:0007669"/>
    <property type="project" value="UniProtKB-ARBA"/>
</dbReference>
<dbReference type="PANTHER" id="PTHR13748:SF31">
    <property type="entry name" value="ZINC-REGULATED GTPASE METALLOPROTEIN ACTIVATOR 1A-RELATED"/>
    <property type="match status" value="1"/>
</dbReference>
<feature type="compositionally biased region" description="Polar residues" evidence="1">
    <location>
        <begin position="519"/>
        <end position="541"/>
    </location>
</feature>
<feature type="region of interest" description="Disordered" evidence="1">
    <location>
        <begin position="332"/>
        <end position="640"/>
    </location>
</feature>
<reference evidence="4" key="2">
    <citation type="submission" date="2020-05" db="EMBL/GenBank/DDBJ databases">
        <authorList>
            <person name="Kim H.-S."/>
            <person name="Proctor R.H."/>
            <person name="Brown D.W."/>
        </authorList>
    </citation>
    <scope>NUCLEOTIDE SEQUENCE</scope>
    <source>
        <strain evidence="4">NRRL 20472</strain>
    </source>
</reference>
<feature type="compositionally biased region" description="Polar residues" evidence="1">
    <location>
        <begin position="462"/>
        <end position="488"/>
    </location>
</feature>
<protein>
    <submittedName>
        <fullName evidence="4">Uncharacterized protein</fullName>
    </submittedName>
</protein>
<dbReference type="InterPro" id="IPR051316">
    <property type="entry name" value="Zinc-reg_GTPase_activator"/>
</dbReference>
<dbReference type="Gene3D" id="3.40.50.300">
    <property type="entry name" value="P-loop containing nucleotide triphosphate hydrolases"/>
    <property type="match status" value="1"/>
</dbReference>
<dbReference type="InterPro" id="IPR027417">
    <property type="entry name" value="P-loop_NTPase"/>
</dbReference>
<dbReference type="Gene3D" id="3.30.1220.10">
    <property type="entry name" value="CobW-like, C-terminal domain"/>
    <property type="match status" value="1"/>
</dbReference>
<sequence>MDFDDDAPPELVNTAAEEVDDEITVKVPITIVTGYLGAGKTTLLNYILTAQHGKKIAVIMNEFGDSLDIEKSLTVNKGDEQVEEWLEVGNGCICCSVKDTGVNAIESLMSKKGAFDYILLETTGLADPGNLAPLFWVDDGLGSTIYLDGIVTLVDAKNILRSLDDPKGIVEGHDHHGHGPVMTTAHVQISHADVIVINKSDMVTETELNQVKERIQSINGLAKIHVTERSVVPQLEGFLLDLHAYDQFNESDANAKGHSHLDPTISTVTIPVARLEPGQLDAVDRWLRSVLWDNKLPEAKQEGDFEIHRSKGRLVFANGEVKMLQGVREVFEINDGPSGDETPKEGAVPQTLRGMPGGFGGQQQPQQPGRAGTNRLPNGKLGNNNSGWAFGGVPMAGAGPQNAGRQLGGNVSFAQSLSGSQPATSLDLSEFPSLSNNAQMSNASQSSMWSTAGSRNLGGPIQRNQPTPISSQQGGQDDMFSPTSSRGPSVQGGFRFGNQGNIGQPSQVQPSSVDDFPPLNQTSNGEMGSDRTANLMSSLGFGSQVGPGPSASNRGNGLLNALSANSRANEARSPPGIGAPGSSRPQDGKPPGLEEDPRQKLARDEGSTDGASPAAFNNDVTSGQAKDDQETQSPEVVDPLAGMPAVDKWGIKGLRTLMNNYPDYHAMVVGMDPTSLGLDISSQELFSTQNYSLFDDTPPRPAVATGKFRLPDCYNVTNVQPIESKIQSFNEETLFWIFYSCTADVKQQMAAVELHSRNWRWHKKLQLWLTKDEHMTPQILSPNHERGFYIVWDTTNWRKERREFTLHYGDLDTTLNQAQVVP</sequence>
<dbReference type="InterPro" id="IPR038635">
    <property type="entry name" value="CCR4-NOT_su2/3/5_C_sf"/>
</dbReference>
<dbReference type="AlphaFoldDB" id="A0A8H4TZM2"/>